<dbReference type="AlphaFoldDB" id="Q22MD8"/>
<keyword evidence="2" id="KW-1185">Reference proteome</keyword>
<dbReference type="InParanoid" id="Q22MD8"/>
<dbReference type="Proteomes" id="UP000009168">
    <property type="component" value="Unassembled WGS sequence"/>
</dbReference>
<accession>Q22MD8</accession>
<proteinExistence type="predicted"/>
<organism evidence="1 2">
    <name type="scientific">Tetrahymena thermophila (strain SB210)</name>
    <dbReference type="NCBI Taxonomy" id="312017"/>
    <lineage>
        <taxon>Eukaryota</taxon>
        <taxon>Sar</taxon>
        <taxon>Alveolata</taxon>
        <taxon>Ciliophora</taxon>
        <taxon>Intramacronucleata</taxon>
        <taxon>Oligohymenophorea</taxon>
        <taxon>Hymenostomatida</taxon>
        <taxon>Tetrahymenina</taxon>
        <taxon>Tetrahymenidae</taxon>
        <taxon>Tetrahymena</taxon>
    </lineage>
</organism>
<evidence type="ECO:0000313" key="2">
    <source>
        <dbReference type="Proteomes" id="UP000009168"/>
    </source>
</evidence>
<gene>
    <name evidence="1" type="ORF">TTHERM_00036810</name>
</gene>
<reference evidence="2" key="1">
    <citation type="journal article" date="2006" name="PLoS Biol.">
        <title>Macronuclear genome sequence of the ciliate Tetrahymena thermophila, a model eukaryote.</title>
        <authorList>
            <person name="Eisen J.A."/>
            <person name="Coyne R.S."/>
            <person name="Wu M."/>
            <person name="Wu D."/>
            <person name="Thiagarajan M."/>
            <person name="Wortman J.R."/>
            <person name="Badger J.H."/>
            <person name="Ren Q."/>
            <person name="Amedeo P."/>
            <person name="Jones K.M."/>
            <person name="Tallon L.J."/>
            <person name="Delcher A.L."/>
            <person name="Salzberg S.L."/>
            <person name="Silva J.C."/>
            <person name="Haas B.J."/>
            <person name="Majoros W.H."/>
            <person name="Farzad M."/>
            <person name="Carlton J.M."/>
            <person name="Smith R.K. Jr."/>
            <person name="Garg J."/>
            <person name="Pearlman R.E."/>
            <person name="Karrer K.M."/>
            <person name="Sun L."/>
            <person name="Manning G."/>
            <person name="Elde N.C."/>
            <person name="Turkewitz A.P."/>
            <person name="Asai D.J."/>
            <person name="Wilkes D.E."/>
            <person name="Wang Y."/>
            <person name="Cai H."/>
            <person name="Collins K."/>
            <person name="Stewart B.A."/>
            <person name="Lee S.R."/>
            <person name="Wilamowska K."/>
            <person name="Weinberg Z."/>
            <person name="Ruzzo W.L."/>
            <person name="Wloga D."/>
            <person name="Gaertig J."/>
            <person name="Frankel J."/>
            <person name="Tsao C.-C."/>
            <person name="Gorovsky M.A."/>
            <person name="Keeling P.J."/>
            <person name="Waller R.F."/>
            <person name="Patron N.J."/>
            <person name="Cherry J.M."/>
            <person name="Stover N.A."/>
            <person name="Krieger C.J."/>
            <person name="del Toro C."/>
            <person name="Ryder H.F."/>
            <person name="Williamson S.C."/>
            <person name="Barbeau R.A."/>
            <person name="Hamilton E.P."/>
            <person name="Orias E."/>
        </authorList>
    </citation>
    <scope>NUCLEOTIDE SEQUENCE [LARGE SCALE GENOMIC DNA]</scope>
    <source>
        <strain evidence="2">SB210</strain>
    </source>
</reference>
<dbReference type="InterPro" id="IPR028008">
    <property type="entry name" value="DUF4441"/>
</dbReference>
<dbReference type="GeneID" id="7847279"/>
<evidence type="ECO:0000313" key="1">
    <source>
        <dbReference type="EMBL" id="EAR86294.1"/>
    </source>
</evidence>
<protein>
    <submittedName>
        <fullName evidence="1">Uncharacterized protein</fullName>
    </submittedName>
</protein>
<dbReference type="KEGG" id="tet:TTHERM_00036810"/>
<dbReference type="Pfam" id="PF14536">
    <property type="entry name" value="DUF4441"/>
    <property type="match status" value="1"/>
</dbReference>
<name>Q22MD8_TETTS</name>
<dbReference type="HOGENOM" id="CLU_1279953_0_0_1"/>
<dbReference type="RefSeq" id="XP_977082.1">
    <property type="nucleotide sequence ID" value="XM_971989.1"/>
</dbReference>
<dbReference type="EMBL" id="GG662720">
    <property type="protein sequence ID" value="EAR86294.1"/>
    <property type="molecule type" value="Genomic_DNA"/>
</dbReference>
<sequence length="211" mass="24705">MSSQPKQSALNSVINIFLDIVSQKISEDELNTESSWSSMCDNISIKEVSQQQQQVSCSQFKNSQQISAQYSDASDGQFEVSKMKHNQLQNMIKNILKSFLKYLIKLQDMNTIRKYQSMYSKHTIISFSQIKKVVSKKVNIKANRWNFQLQSIVQSQKLKHIFYDYLIDSSESWLLQSKVSNTNEHQRLIFFILNCIENNQPLKIKTYKKKK</sequence>